<keyword evidence="1" id="KW-1133">Transmembrane helix</keyword>
<dbReference type="Proteomes" id="UP000733858">
    <property type="component" value="Unassembled WGS sequence"/>
</dbReference>
<keyword evidence="3" id="KW-0808">Transferase</keyword>
<keyword evidence="4" id="KW-1185">Reference proteome</keyword>
<dbReference type="SMART" id="SM00563">
    <property type="entry name" value="PlsC"/>
    <property type="match status" value="1"/>
</dbReference>
<accession>A0ABS7M8V4</accession>
<name>A0ABS7M8V4_9HYPH</name>
<dbReference type="CDD" id="cd07990">
    <property type="entry name" value="LPLAT_LCLAT1-like"/>
    <property type="match status" value="1"/>
</dbReference>
<dbReference type="EMBL" id="JAILYJ010000067">
    <property type="protein sequence ID" value="MBY4633557.1"/>
    <property type="molecule type" value="Genomic_DNA"/>
</dbReference>
<dbReference type="PANTHER" id="PTHR10983:SF16">
    <property type="entry name" value="LYSOCARDIOLIPIN ACYLTRANSFERASE 1"/>
    <property type="match status" value="1"/>
</dbReference>
<proteinExistence type="predicted"/>
<evidence type="ECO:0000256" key="1">
    <source>
        <dbReference type="SAM" id="Phobius"/>
    </source>
</evidence>
<feature type="non-terminal residue" evidence="3">
    <location>
        <position position="153"/>
    </location>
</feature>
<dbReference type="GO" id="GO:0016746">
    <property type="term" value="F:acyltransferase activity"/>
    <property type="evidence" value="ECO:0007669"/>
    <property type="project" value="UniProtKB-KW"/>
</dbReference>
<feature type="non-terminal residue" evidence="3">
    <location>
        <position position="1"/>
    </location>
</feature>
<keyword evidence="3" id="KW-0012">Acyltransferase</keyword>
<feature type="transmembrane region" description="Helical" evidence="1">
    <location>
        <begin position="20"/>
        <end position="39"/>
    </location>
</feature>
<dbReference type="PANTHER" id="PTHR10983">
    <property type="entry name" value="1-ACYLGLYCEROL-3-PHOSPHATE ACYLTRANSFERASE-RELATED"/>
    <property type="match status" value="1"/>
</dbReference>
<evidence type="ECO:0000313" key="4">
    <source>
        <dbReference type="Proteomes" id="UP000733858"/>
    </source>
</evidence>
<keyword evidence="1" id="KW-0812">Transmembrane</keyword>
<gene>
    <name evidence="3" type="ORF">K6M89_30570</name>
</gene>
<evidence type="ECO:0000259" key="2">
    <source>
        <dbReference type="SMART" id="SM00563"/>
    </source>
</evidence>
<keyword evidence="1" id="KW-0472">Membrane</keyword>
<organism evidence="3 4">
    <name type="scientific">Rhizobium croatiense</name>
    <dbReference type="NCBI Taxonomy" id="2867516"/>
    <lineage>
        <taxon>Bacteria</taxon>
        <taxon>Pseudomonadati</taxon>
        <taxon>Pseudomonadota</taxon>
        <taxon>Alphaproteobacteria</taxon>
        <taxon>Hyphomicrobiales</taxon>
        <taxon>Rhizobiaceae</taxon>
        <taxon>Rhizobium/Agrobacterium group</taxon>
        <taxon>Rhizobium</taxon>
    </lineage>
</organism>
<evidence type="ECO:0000313" key="3">
    <source>
        <dbReference type="EMBL" id="MBY4633557.1"/>
    </source>
</evidence>
<dbReference type="InterPro" id="IPR002123">
    <property type="entry name" value="Plipid/glycerol_acylTrfase"/>
</dbReference>
<dbReference type="Pfam" id="PF01553">
    <property type="entry name" value="Acyltransferase"/>
    <property type="match status" value="1"/>
</dbReference>
<comment type="caution">
    <text evidence="3">The sequence shown here is derived from an EMBL/GenBank/DDBJ whole genome shotgun (WGS) entry which is preliminary data.</text>
</comment>
<dbReference type="RefSeq" id="WP_222141858.1">
    <property type="nucleotide sequence ID" value="NZ_JAILYJ010000067.1"/>
</dbReference>
<dbReference type="NCBIfam" id="NF010621">
    <property type="entry name" value="PRK14014.1"/>
    <property type="match status" value="1"/>
</dbReference>
<sequence length="153" mass="17559">WADILVLQRVFNRRIPMLKFFIKHELIYVPILGLAWWALDFPFMRRKGGASVAQDLAVARKACEKFRVIPTSVISFLEGTRYTQDKHDKQKSPYQHLLRPKTGGIAMALETLGDQFDALLDVTIVYPKGVPEFHHLLLGQVDDVIVTFREVPI</sequence>
<dbReference type="SUPFAM" id="SSF69593">
    <property type="entry name" value="Glycerol-3-phosphate (1)-acyltransferase"/>
    <property type="match status" value="1"/>
</dbReference>
<protein>
    <submittedName>
        <fullName evidence="3">1-acyl-sn-glycerol-3-phosphate acyltransferase</fullName>
    </submittedName>
</protein>
<feature type="domain" description="Phospholipid/glycerol acyltransferase" evidence="2">
    <location>
        <begin position="1"/>
        <end position="127"/>
    </location>
</feature>
<reference evidence="3 4" key="1">
    <citation type="submission" date="2021-08" db="EMBL/GenBank/DDBJ databases">
        <title>Rhizobium croatiense sp. nov. and Rhizobium redzepovicii sp. nov., two new species isolated from nodules of Phaseolus vulgaris in Croatia.</title>
        <authorList>
            <person name="Rajnovic I."/>
            <person name="Ramirez-Bahena M.H."/>
            <person name="Kajic S."/>
            <person name="Igual M.J."/>
            <person name="Peix A."/>
            <person name="Velazquez E."/>
            <person name="Sikora S."/>
        </authorList>
    </citation>
    <scope>NUCLEOTIDE SEQUENCE [LARGE SCALE GENOMIC DNA]</scope>
    <source>
        <strain evidence="3 4">13T</strain>
    </source>
</reference>